<dbReference type="EMBL" id="FNLC01000001">
    <property type="protein sequence ID" value="SDQ55959.1"/>
    <property type="molecule type" value="Genomic_DNA"/>
</dbReference>
<dbReference type="OrthoDB" id="202186at2157"/>
<gene>
    <name evidence="2" type="ORF">SAMN04489842_1172</name>
</gene>
<keyword evidence="1" id="KW-0472">Membrane</keyword>
<reference evidence="3" key="1">
    <citation type="submission" date="2016-10" db="EMBL/GenBank/DDBJ databases">
        <authorList>
            <person name="Varghese N."/>
            <person name="Submissions S."/>
        </authorList>
    </citation>
    <scope>NUCLEOTIDE SEQUENCE [LARGE SCALE GENOMIC DNA]</scope>
    <source>
        <strain evidence="3">DSM 24767</strain>
    </source>
</reference>
<evidence type="ECO:0000313" key="3">
    <source>
        <dbReference type="Proteomes" id="UP000198848"/>
    </source>
</evidence>
<dbReference type="STRING" id="1095778.SAMN04489842_1172"/>
<organism evidence="2 3">
    <name type="scientific">Natronobacterium texcoconense</name>
    <dbReference type="NCBI Taxonomy" id="1095778"/>
    <lineage>
        <taxon>Archaea</taxon>
        <taxon>Methanobacteriati</taxon>
        <taxon>Methanobacteriota</taxon>
        <taxon>Stenosarchaea group</taxon>
        <taxon>Halobacteria</taxon>
        <taxon>Halobacteriales</taxon>
        <taxon>Natrialbaceae</taxon>
        <taxon>Natronobacterium</taxon>
    </lineage>
</organism>
<name>A0A1H1BVM1_NATTX</name>
<evidence type="ECO:0000313" key="2">
    <source>
        <dbReference type="EMBL" id="SDQ55959.1"/>
    </source>
</evidence>
<protein>
    <recommendedName>
        <fullName evidence="4">Zinc-ribbon domain-containing protein</fullName>
    </recommendedName>
</protein>
<dbReference type="Proteomes" id="UP000198848">
    <property type="component" value="Unassembled WGS sequence"/>
</dbReference>
<keyword evidence="1" id="KW-1133">Transmembrane helix</keyword>
<feature type="transmembrane region" description="Helical" evidence="1">
    <location>
        <begin position="41"/>
        <end position="61"/>
    </location>
</feature>
<sequence>MRPFDGGVPYCKRCGYELEGGEEGCPHCGFNPRQMGLRVSMVLLLIVVGSMTVVMITTPVWPAFGPYLVGITAISFGLAVVTFVVSFLATPSRLGSLFARF</sequence>
<evidence type="ECO:0000256" key="1">
    <source>
        <dbReference type="SAM" id="Phobius"/>
    </source>
</evidence>
<keyword evidence="1" id="KW-0812">Transmembrane</keyword>
<keyword evidence="3" id="KW-1185">Reference proteome</keyword>
<evidence type="ECO:0008006" key="4">
    <source>
        <dbReference type="Google" id="ProtNLM"/>
    </source>
</evidence>
<dbReference type="AlphaFoldDB" id="A0A1H1BVM1"/>
<dbReference type="RefSeq" id="WP_090378644.1">
    <property type="nucleotide sequence ID" value="NZ_FNLC01000001.1"/>
</dbReference>
<proteinExistence type="predicted"/>
<feature type="transmembrane region" description="Helical" evidence="1">
    <location>
        <begin position="67"/>
        <end position="90"/>
    </location>
</feature>
<accession>A0A1H1BVM1</accession>